<feature type="non-terminal residue" evidence="1">
    <location>
        <position position="1"/>
    </location>
</feature>
<proteinExistence type="predicted"/>
<sequence length="42" mass="4668">DAKNVFGSIFEGIHVLRDEREGLLGNGYNFFVGALDLRLLDS</sequence>
<dbReference type="OrthoDB" id="10466337at2759"/>
<dbReference type="EMBL" id="JAEFBJ010000001">
    <property type="protein sequence ID" value="KAG7656563.1"/>
    <property type="molecule type" value="Genomic_DNA"/>
</dbReference>
<evidence type="ECO:0000313" key="2">
    <source>
        <dbReference type="Proteomes" id="UP000694251"/>
    </source>
</evidence>
<evidence type="ECO:0000313" key="1">
    <source>
        <dbReference type="EMBL" id="KAG7656563.1"/>
    </source>
</evidence>
<dbReference type="Proteomes" id="UP000694251">
    <property type="component" value="Chromosome 1"/>
</dbReference>
<comment type="caution">
    <text evidence="1">The sequence shown here is derived from an EMBL/GenBank/DDBJ whole genome shotgun (WGS) entry which is preliminary data.</text>
</comment>
<feature type="non-terminal residue" evidence="1">
    <location>
        <position position="42"/>
    </location>
</feature>
<organism evidence="1 2">
    <name type="scientific">Arabidopsis suecica</name>
    <name type="common">Swedish thale-cress</name>
    <name type="synonym">Cardaminopsis suecica</name>
    <dbReference type="NCBI Taxonomy" id="45249"/>
    <lineage>
        <taxon>Eukaryota</taxon>
        <taxon>Viridiplantae</taxon>
        <taxon>Streptophyta</taxon>
        <taxon>Embryophyta</taxon>
        <taxon>Tracheophyta</taxon>
        <taxon>Spermatophyta</taxon>
        <taxon>Magnoliopsida</taxon>
        <taxon>eudicotyledons</taxon>
        <taxon>Gunneridae</taxon>
        <taxon>Pentapetalae</taxon>
        <taxon>rosids</taxon>
        <taxon>malvids</taxon>
        <taxon>Brassicales</taxon>
        <taxon>Brassicaceae</taxon>
        <taxon>Camelineae</taxon>
        <taxon>Arabidopsis</taxon>
    </lineage>
</organism>
<dbReference type="AlphaFoldDB" id="A0A8T2HAP7"/>
<protein>
    <submittedName>
        <fullName evidence="1">Uncharacterized protein</fullName>
    </submittedName>
</protein>
<name>A0A8T2HAP7_ARASU</name>
<keyword evidence="2" id="KW-1185">Reference proteome</keyword>
<reference evidence="1 2" key="1">
    <citation type="submission" date="2020-12" db="EMBL/GenBank/DDBJ databases">
        <title>Concerted genomic and epigenomic changes stabilize Arabidopsis allopolyploids.</title>
        <authorList>
            <person name="Chen Z."/>
        </authorList>
    </citation>
    <scope>NUCLEOTIDE SEQUENCE [LARGE SCALE GENOMIC DNA]</scope>
    <source>
        <strain evidence="1">As9502</strain>
        <tissue evidence="1">Leaf</tissue>
    </source>
</reference>
<accession>A0A8T2HAP7</accession>
<gene>
    <name evidence="1" type="ORF">ISN44_As01g036470</name>
</gene>